<comment type="caution">
    <text evidence="2">The sequence shown here is derived from an EMBL/GenBank/DDBJ whole genome shotgun (WGS) entry which is preliminary data.</text>
</comment>
<organism evidence="2 3">
    <name type="scientific">Sporothrix epigloea</name>
    <dbReference type="NCBI Taxonomy" id="1892477"/>
    <lineage>
        <taxon>Eukaryota</taxon>
        <taxon>Fungi</taxon>
        <taxon>Dikarya</taxon>
        <taxon>Ascomycota</taxon>
        <taxon>Pezizomycotina</taxon>
        <taxon>Sordariomycetes</taxon>
        <taxon>Sordariomycetidae</taxon>
        <taxon>Ophiostomatales</taxon>
        <taxon>Ophiostomataceae</taxon>
        <taxon>Sporothrix</taxon>
    </lineage>
</organism>
<name>A0ABP0DQK0_9PEZI</name>
<evidence type="ECO:0008006" key="4">
    <source>
        <dbReference type="Google" id="ProtNLM"/>
    </source>
</evidence>
<dbReference type="EMBL" id="CAWUON010000060">
    <property type="protein sequence ID" value="CAK7270578.1"/>
    <property type="molecule type" value="Genomic_DNA"/>
</dbReference>
<feature type="compositionally biased region" description="Polar residues" evidence="1">
    <location>
        <begin position="862"/>
        <end position="875"/>
    </location>
</feature>
<dbReference type="Proteomes" id="UP001642502">
    <property type="component" value="Unassembled WGS sequence"/>
</dbReference>
<feature type="region of interest" description="Disordered" evidence="1">
    <location>
        <begin position="925"/>
        <end position="968"/>
    </location>
</feature>
<evidence type="ECO:0000313" key="3">
    <source>
        <dbReference type="Proteomes" id="UP001642502"/>
    </source>
</evidence>
<keyword evidence="3" id="KW-1185">Reference proteome</keyword>
<sequence>MDLLLPTAGKKRALPVDQPIPAVASEATTVQRVIRKSTRIVHRQAKRDIESGYFTASQMRDVLQERRLLYEDWHKRHSKISDQIASCANKDRSKIYSQLDEAWQASNTRRPGFLNFSGGKQEAYSEGRTIKIYTQSIANSRGGDNGSTRALTICAPHTLLPWTKYYLGVENPDGEGKDAADTLASLSIQPAPARSILSPIQIPPPLLPAPKRLLISRSVSLGKPDIGASENDTAAVQFKTLGAASYPSQPAVMPTGTTSEPQFDLISSLSSCPEVVTHVCKYLNLGDILVLYRTSRLFKSTFDSDLERNVQRMARQFASAETRSVFSWRRITESGGRLLHMVSMPRTRRMHEIHGRSPQTSSAPTLRYVGMMVSRERKVRDIVATLARAGHRLPRTNATAVLKKIWLLMDIPTNNGRELLLKDEALFSDLDLLTMQMFHVKLVLHFHDPLMGPDNSLAETQDDLVPGIPDVPQELIVDDLWEDGQHSSNEEMAAAAAAARDYILQHQRQLPEHSLVETLLGQRAGLEVLWSMLRGKAYRTLPEVVSLKARYDCEPHQFFGQYATRGICHEHYDGSNSFSFELDADNNWNSHSFSTTGEGLSCLENTSFFSSGEQSSSAETGSLKDFASDGLAHESDLFCSLQDDPLVDVLGTGVPVSQMGKDHLEGWGTGNQHLLRPDELVPLEAARRMQESPDNHLDLSCHVPFMAIWGNRDFATGANLMPDVDEMYISDDEHDALGLDSLSSDDGDGLEDSHENKENFGVCVPTALGYSAFLGTHGADQNQNPAGKERAAIAALVAKSIDEDMYPMAEHRLQAQSGNVLVDRDAWQPWQVLKARWDTLTLRERVDVWWVSHQYRLHRQAWTQREGQDRSNVQGGQPDPAGLSQISYTQSDAISIEEAQYETDDMDLDLDVGTEAEDFDDGVYSAEDEENGEGYVGNDSELHGTRTLTPDRGSSQPSTPPNDYDSLSFSLQLPRRHQKLIESSIQSALREQDEVDEALLAQADMSYEADEVAHWDEFLAEAGQMLAGLDIVSLDHEINDESWLSEEPVAATPMPNPEEVLMPEYGGLNDVFRLVQQVHEAQADVDAAQLMVCTDGPFPGSDVRVSQSKDTVLELTARLELLLKAEVFAIDL</sequence>
<feature type="region of interest" description="Disordered" evidence="1">
    <location>
        <begin position="862"/>
        <end position="884"/>
    </location>
</feature>
<proteinExistence type="predicted"/>
<evidence type="ECO:0000256" key="1">
    <source>
        <dbReference type="SAM" id="MobiDB-lite"/>
    </source>
</evidence>
<reference evidence="2 3" key="1">
    <citation type="submission" date="2024-01" db="EMBL/GenBank/DDBJ databases">
        <authorList>
            <person name="Allen C."/>
            <person name="Tagirdzhanova G."/>
        </authorList>
    </citation>
    <scope>NUCLEOTIDE SEQUENCE [LARGE SCALE GENOMIC DNA]</scope>
    <source>
        <strain evidence="2 3">CBS 119000</strain>
    </source>
</reference>
<protein>
    <recommendedName>
        <fullName evidence="4">F-box domain-containing protein</fullName>
    </recommendedName>
</protein>
<accession>A0ABP0DQK0</accession>
<feature type="compositionally biased region" description="Polar residues" evidence="1">
    <location>
        <begin position="946"/>
        <end position="957"/>
    </location>
</feature>
<evidence type="ECO:0000313" key="2">
    <source>
        <dbReference type="EMBL" id="CAK7270578.1"/>
    </source>
</evidence>
<gene>
    <name evidence="2" type="ORF">SEPCBS119000_004160</name>
</gene>